<dbReference type="InterPro" id="IPR049453">
    <property type="entry name" value="Memb_transporter_dom"/>
</dbReference>
<organism evidence="7 8">
    <name type="scientific">Nocardioides phosphati</name>
    <dbReference type="NCBI Taxonomy" id="1867775"/>
    <lineage>
        <taxon>Bacteria</taxon>
        <taxon>Bacillati</taxon>
        <taxon>Actinomycetota</taxon>
        <taxon>Actinomycetes</taxon>
        <taxon>Propionibacteriales</taxon>
        <taxon>Nocardioidaceae</taxon>
        <taxon>Nocardioides</taxon>
    </lineage>
</organism>
<feature type="domain" description="Integral membrane bound transporter" evidence="6">
    <location>
        <begin position="43"/>
        <end position="165"/>
    </location>
</feature>
<dbReference type="Proteomes" id="UP000655410">
    <property type="component" value="Unassembled WGS sequence"/>
</dbReference>
<dbReference type="Pfam" id="PF13515">
    <property type="entry name" value="FUSC_2"/>
    <property type="match status" value="1"/>
</dbReference>
<accession>A0ABQ2N9Z9</accession>
<comment type="subcellular location">
    <subcellularLocation>
        <location evidence="1">Membrane</location>
        <topology evidence="1">Multi-pass membrane protein</topology>
    </subcellularLocation>
</comment>
<gene>
    <name evidence="7" type="ORF">GCM10011584_20730</name>
</gene>
<evidence type="ECO:0000313" key="7">
    <source>
        <dbReference type="EMBL" id="GGO89980.1"/>
    </source>
</evidence>
<evidence type="ECO:0000313" key="8">
    <source>
        <dbReference type="Proteomes" id="UP000655410"/>
    </source>
</evidence>
<dbReference type="RefSeq" id="WP_188783938.1">
    <property type="nucleotide sequence ID" value="NZ_BMNI01000004.1"/>
</dbReference>
<keyword evidence="8" id="KW-1185">Reference proteome</keyword>
<evidence type="ECO:0000256" key="4">
    <source>
        <dbReference type="ARBA" id="ARBA00023136"/>
    </source>
</evidence>
<evidence type="ECO:0000259" key="6">
    <source>
        <dbReference type="Pfam" id="PF13515"/>
    </source>
</evidence>
<protein>
    <recommendedName>
        <fullName evidence="6">Integral membrane bound transporter domain-containing protein</fullName>
    </recommendedName>
</protein>
<keyword evidence="4 5" id="KW-0472">Membrane</keyword>
<keyword evidence="3 5" id="KW-1133">Transmembrane helix</keyword>
<dbReference type="EMBL" id="BMNI01000004">
    <property type="protein sequence ID" value="GGO89980.1"/>
    <property type="molecule type" value="Genomic_DNA"/>
</dbReference>
<reference evidence="8" key="1">
    <citation type="journal article" date="2019" name="Int. J. Syst. Evol. Microbiol.">
        <title>The Global Catalogue of Microorganisms (GCM) 10K type strain sequencing project: providing services to taxonomists for standard genome sequencing and annotation.</title>
        <authorList>
            <consortium name="The Broad Institute Genomics Platform"/>
            <consortium name="The Broad Institute Genome Sequencing Center for Infectious Disease"/>
            <person name="Wu L."/>
            <person name="Ma J."/>
        </authorList>
    </citation>
    <scope>NUCLEOTIDE SEQUENCE [LARGE SCALE GENOMIC DNA]</scope>
    <source>
        <strain evidence="8">CGMCC 4.7371</strain>
    </source>
</reference>
<evidence type="ECO:0000256" key="2">
    <source>
        <dbReference type="ARBA" id="ARBA00022692"/>
    </source>
</evidence>
<keyword evidence="2 5" id="KW-0812">Transmembrane</keyword>
<feature type="transmembrane region" description="Helical" evidence="5">
    <location>
        <begin position="53"/>
        <end position="71"/>
    </location>
</feature>
<sequence length="381" mass="40240">MELPLPPLDVVRTRGRTSLAARRRRLRAKAWHIGQCAVAAALAWFVAADVLGHATPFFAPVAAVVALGTSFGQRLRRVAEVAVGVALGVFIGDMLVLLLGSGWWQIGLVVVIAMSTAILLDGGQLIVTQAAVQSIIVTALASQTGTGQPIDRWIDALVGGGFALLAAAVVPGAALRRPGEQAAVVVRKVAGLLRAAADVMVEGEVEPALELLADARTTDRLVRELRAAADEALAVTVSPLRHHHRERMKQMVALADPVDKALRTTRVLVRRTAVAAYHRAPVPPAYAEVCRELADAADLVARALADGTDLLPAREALLAVGHRTSGLGRSHALSIEVVLAMLRGLTVDLLELTGMRALEATDAIPLPSRNWIDSADRPEPG</sequence>
<evidence type="ECO:0000256" key="1">
    <source>
        <dbReference type="ARBA" id="ARBA00004141"/>
    </source>
</evidence>
<comment type="caution">
    <text evidence="7">The sequence shown here is derived from an EMBL/GenBank/DDBJ whole genome shotgun (WGS) entry which is preliminary data.</text>
</comment>
<evidence type="ECO:0000256" key="3">
    <source>
        <dbReference type="ARBA" id="ARBA00022989"/>
    </source>
</evidence>
<feature type="transmembrane region" description="Helical" evidence="5">
    <location>
        <begin position="78"/>
        <end position="97"/>
    </location>
</feature>
<evidence type="ECO:0000256" key="5">
    <source>
        <dbReference type="SAM" id="Phobius"/>
    </source>
</evidence>
<proteinExistence type="predicted"/>
<name>A0ABQ2N9Z9_9ACTN</name>